<accession>A0A8S1HPE7</accession>
<reference evidence="2" key="1">
    <citation type="submission" date="2020-10" db="EMBL/GenBank/DDBJ databases">
        <authorList>
            <person name="Kikuchi T."/>
        </authorList>
    </citation>
    <scope>NUCLEOTIDE SEQUENCE</scope>
    <source>
        <strain evidence="2">NKZ352</strain>
    </source>
</reference>
<gene>
    <name evidence="2" type="ORF">CAUJ_LOCUS14255</name>
</gene>
<organism evidence="2 3">
    <name type="scientific">Caenorhabditis auriculariae</name>
    <dbReference type="NCBI Taxonomy" id="2777116"/>
    <lineage>
        <taxon>Eukaryota</taxon>
        <taxon>Metazoa</taxon>
        <taxon>Ecdysozoa</taxon>
        <taxon>Nematoda</taxon>
        <taxon>Chromadorea</taxon>
        <taxon>Rhabditida</taxon>
        <taxon>Rhabditina</taxon>
        <taxon>Rhabditomorpha</taxon>
        <taxon>Rhabditoidea</taxon>
        <taxon>Rhabditidae</taxon>
        <taxon>Peloderinae</taxon>
        <taxon>Caenorhabditis</taxon>
    </lineage>
</organism>
<evidence type="ECO:0000256" key="1">
    <source>
        <dbReference type="SAM" id="MobiDB-lite"/>
    </source>
</evidence>
<evidence type="ECO:0000313" key="3">
    <source>
        <dbReference type="Proteomes" id="UP000835052"/>
    </source>
</evidence>
<protein>
    <submittedName>
        <fullName evidence="2">Uncharacterized protein</fullName>
    </submittedName>
</protein>
<proteinExistence type="predicted"/>
<comment type="caution">
    <text evidence="2">The sequence shown here is derived from an EMBL/GenBank/DDBJ whole genome shotgun (WGS) entry which is preliminary data.</text>
</comment>
<evidence type="ECO:0000313" key="2">
    <source>
        <dbReference type="EMBL" id="CAD6198349.1"/>
    </source>
</evidence>
<dbReference type="AlphaFoldDB" id="A0A8S1HPE7"/>
<feature type="region of interest" description="Disordered" evidence="1">
    <location>
        <begin position="1"/>
        <end position="28"/>
    </location>
</feature>
<dbReference type="Proteomes" id="UP000835052">
    <property type="component" value="Unassembled WGS sequence"/>
</dbReference>
<sequence length="86" mass="9812">MVFRKPSSVDATDHQIGRGPVGVRQDPGENQEISFTWFEPKIGSNMEPRSEALCYRSVGVPSESDRILVRTRRSAANFWKLLFCRI</sequence>
<name>A0A8S1HPE7_9PELO</name>
<keyword evidence="3" id="KW-1185">Reference proteome</keyword>
<dbReference type="EMBL" id="CAJGYM010000123">
    <property type="protein sequence ID" value="CAD6198349.1"/>
    <property type="molecule type" value="Genomic_DNA"/>
</dbReference>